<name>A0A3N4ZAQ7_9MICO</name>
<evidence type="ECO:0000313" key="3">
    <source>
        <dbReference type="Proteomes" id="UP000280726"/>
    </source>
</evidence>
<evidence type="ECO:0000256" key="1">
    <source>
        <dbReference type="SAM" id="MobiDB-lite"/>
    </source>
</evidence>
<reference evidence="2 3" key="1">
    <citation type="submission" date="2018-11" db="EMBL/GenBank/DDBJ databases">
        <title>Sequencing the genomes of 1000 actinobacteria strains.</title>
        <authorList>
            <person name="Klenk H.-P."/>
        </authorList>
    </citation>
    <scope>NUCLEOTIDE SEQUENCE [LARGE SCALE GENOMIC DNA]</scope>
    <source>
        <strain evidence="2 3">DSM 14418</strain>
    </source>
</reference>
<protein>
    <submittedName>
        <fullName evidence="2">EcsC family protein</fullName>
    </submittedName>
</protein>
<dbReference type="Pfam" id="PF12787">
    <property type="entry name" value="EcsC"/>
    <property type="match status" value="1"/>
</dbReference>
<evidence type="ECO:0000313" key="2">
    <source>
        <dbReference type="EMBL" id="RPF29016.1"/>
    </source>
</evidence>
<sequence>MRRGGQAATRAGNGLSTVAKQARKSVPESAQSWFIDAGRSTTKMVTRVARVGLSPDRVVSKHQARGHNVHSLLDVRALDLQQVDEVRGRLLGLAYPAAAATSGAAAALVITGGELTGAMSGGAAAAPSGGAIAAASASDIATVMGLSSRAVGHVALLYGYDPEDPNEKPFIWSVINVGTAMSASAKQAAMKDLSRLTQALFRGKTWQVLNESVLSRAYVAFAKAFGTRATKQSLGKFLPAVGVIMGAGFNWATLESIVDAAEFAYRRRFLMDKYPHLDSELFLDVENVVPEDHDQAFSVVEQLTEVIGHDPFGSTALPEAGTRPAEAIAEQD</sequence>
<dbReference type="AlphaFoldDB" id="A0A3N4ZAQ7"/>
<organism evidence="2 3">
    <name type="scientific">Georgenia muralis</name>
    <dbReference type="NCBI Taxonomy" id="154117"/>
    <lineage>
        <taxon>Bacteria</taxon>
        <taxon>Bacillati</taxon>
        <taxon>Actinomycetota</taxon>
        <taxon>Actinomycetes</taxon>
        <taxon>Micrococcales</taxon>
        <taxon>Bogoriellaceae</taxon>
        <taxon>Georgenia</taxon>
    </lineage>
</organism>
<feature type="region of interest" description="Disordered" evidence="1">
    <location>
        <begin position="1"/>
        <end position="23"/>
    </location>
</feature>
<gene>
    <name evidence="2" type="ORF">EDD32_3568</name>
</gene>
<comment type="caution">
    <text evidence="2">The sequence shown here is derived from an EMBL/GenBank/DDBJ whole genome shotgun (WGS) entry which is preliminary data.</text>
</comment>
<accession>A0A3N4ZAQ7</accession>
<keyword evidence="3" id="KW-1185">Reference proteome</keyword>
<dbReference type="InterPro" id="IPR024787">
    <property type="entry name" value="EcsC"/>
</dbReference>
<proteinExistence type="predicted"/>
<dbReference type="EMBL" id="RKRA01000001">
    <property type="protein sequence ID" value="RPF29016.1"/>
    <property type="molecule type" value="Genomic_DNA"/>
</dbReference>
<dbReference type="Proteomes" id="UP000280726">
    <property type="component" value="Unassembled WGS sequence"/>
</dbReference>